<evidence type="ECO:0000256" key="7">
    <source>
        <dbReference type="ARBA" id="ARBA00023004"/>
    </source>
</evidence>
<dbReference type="GO" id="GO:0016787">
    <property type="term" value="F:hydrolase activity"/>
    <property type="evidence" value="ECO:0007669"/>
    <property type="project" value="UniProtKB-ARBA"/>
</dbReference>
<evidence type="ECO:0000259" key="9">
    <source>
        <dbReference type="PROSITE" id="PS51471"/>
    </source>
</evidence>
<dbReference type="AlphaFoldDB" id="A0A1I7F8S9"/>
<evidence type="ECO:0000313" key="10">
    <source>
        <dbReference type="EMBL" id="SFU32535.1"/>
    </source>
</evidence>
<evidence type="ECO:0000256" key="1">
    <source>
        <dbReference type="ARBA" id="ARBA00001954"/>
    </source>
</evidence>
<dbReference type="InterPro" id="IPR005123">
    <property type="entry name" value="Oxoglu/Fe-dep_dioxygenase_dom"/>
</dbReference>
<protein>
    <submittedName>
        <fullName evidence="10">Alkylated DNA repair dioxygenase AlkB</fullName>
    </submittedName>
</protein>
<dbReference type="GO" id="GO:0006307">
    <property type="term" value="P:DNA alkylation repair"/>
    <property type="evidence" value="ECO:0007669"/>
    <property type="project" value="InterPro"/>
</dbReference>
<keyword evidence="7" id="KW-0408">Iron</keyword>
<keyword evidence="11" id="KW-1185">Reference proteome</keyword>
<sequence>MFSIKTTKITYQLPDADVVYFPSFSSEKDSDIIFNQLLNNTHWQEDEIKVFGKTYLQPRLTALYGDHGKSYKYSNITMHPIPFNETIIEIKKAVEAIAETTFTSCLLNLYRNGQDSNGWHADNEKELGKNPIIASVSFGETRLFKLKHRKLPVKQDILLTHGSLLIMKGATQHHWLHTIPKTKKQKSERINLTFRTIF</sequence>
<dbReference type="GO" id="GO:0140097">
    <property type="term" value="F:catalytic activity, acting on DNA"/>
    <property type="evidence" value="ECO:0007669"/>
    <property type="project" value="UniProtKB-ARBA"/>
</dbReference>
<dbReference type="SUPFAM" id="SSF51197">
    <property type="entry name" value="Clavaminate synthase-like"/>
    <property type="match status" value="1"/>
</dbReference>
<dbReference type="EMBL" id="FPBK01000001">
    <property type="protein sequence ID" value="SFU32535.1"/>
    <property type="molecule type" value="Genomic_DNA"/>
</dbReference>
<dbReference type="Gene3D" id="2.60.120.590">
    <property type="entry name" value="Alpha-ketoglutarate-dependent dioxygenase AlkB-like"/>
    <property type="match status" value="1"/>
</dbReference>
<evidence type="ECO:0000256" key="4">
    <source>
        <dbReference type="ARBA" id="ARBA00022842"/>
    </source>
</evidence>
<dbReference type="PROSITE" id="PS51471">
    <property type="entry name" value="FE2OG_OXY"/>
    <property type="match status" value="1"/>
</dbReference>
<evidence type="ECO:0000256" key="6">
    <source>
        <dbReference type="ARBA" id="ARBA00023002"/>
    </source>
</evidence>
<dbReference type="GO" id="GO:0032451">
    <property type="term" value="F:demethylase activity"/>
    <property type="evidence" value="ECO:0007669"/>
    <property type="project" value="UniProtKB-ARBA"/>
</dbReference>
<dbReference type="PANTHER" id="PTHR31212:SF4">
    <property type="entry name" value="ALPHA-KETOGLUTARATE-DEPENDENT DIOXYGENASE ALKB HOMOLOG 3"/>
    <property type="match status" value="1"/>
</dbReference>
<keyword evidence="4" id="KW-0460">Magnesium</keyword>
<feature type="domain" description="Fe2OG dioxygenase" evidence="9">
    <location>
        <begin position="101"/>
        <end position="198"/>
    </location>
</feature>
<dbReference type="GO" id="GO:0046872">
    <property type="term" value="F:metal ion binding"/>
    <property type="evidence" value="ECO:0007669"/>
    <property type="project" value="UniProtKB-KW"/>
</dbReference>
<keyword evidence="3" id="KW-0227">DNA damage</keyword>
<comment type="cofactor">
    <cofactor evidence="1">
        <name>Fe(2+)</name>
        <dbReference type="ChEBI" id="CHEBI:29033"/>
    </cofactor>
</comment>
<reference evidence="10 11" key="1">
    <citation type="submission" date="2016-10" db="EMBL/GenBank/DDBJ databases">
        <authorList>
            <person name="de Groot N.N."/>
        </authorList>
    </citation>
    <scope>NUCLEOTIDE SEQUENCE [LARGE SCALE GENOMIC DNA]</scope>
    <source>
        <strain evidence="10 11">CGMCC 1.12333</strain>
    </source>
</reference>
<gene>
    <name evidence="10" type="ORF">SAMN05216480_101744</name>
</gene>
<dbReference type="FunFam" id="2.60.120.590:FF:000004">
    <property type="entry name" value="DNA oxidative demethylase ALKBH2"/>
    <property type="match status" value="1"/>
</dbReference>
<dbReference type="Proteomes" id="UP000199138">
    <property type="component" value="Unassembled WGS sequence"/>
</dbReference>
<name>A0A1I7F8S9_9FLAO</name>
<evidence type="ECO:0000256" key="3">
    <source>
        <dbReference type="ARBA" id="ARBA00022763"/>
    </source>
</evidence>
<proteinExistence type="predicted"/>
<dbReference type="InterPro" id="IPR037151">
    <property type="entry name" value="AlkB-like_sf"/>
</dbReference>
<dbReference type="STRING" id="1224947.SAMN05216480_101744"/>
<organism evidence="10 11">
    <name type="scientific">Pustulibacterium marinum</name>
    <dbReference type="NCBI Taxonomy" id="1224947"/>
    <lineage>
        <taxon>Bacteria</taxon>
        <taxon>Pseudomonadati</taxon>
        <taxon>Bacteroidota</taxon>
        <taxon>Flavobacteriia</taxon>
        <taxon>Flavobacteriales</taxon>
        <taxon>Flavobacteriaceae</taxon>
        <taxon>Pustulibacterium</taxon>
    </lineage>
</organism>
<dbReference type="InterPro" id="IPR027450">
    <property type="entry name" value="AlkB-like"/>
</dbReference>
<dbReference type="PANTHER" id="PTHR31212">
    <property type="entry name" value="ALPHA-KETOGLUTARATE-DEPENDENT DIOXYGENASE ALKB HOMOLOG 3"/>
    <property type="match status" value="1"/>
</dbReference>
<accession>A0A1I7F8S9</accession>
<dbReference type="Pfam" id="PF13532">
    <property type="entry name" value="2OG-FeII_Oxy_2"/>
    <property type="match status" value="1"/>
</dbReference>
<keyword evidence="2" id="KW-0479">Metal-binding</keyword>
<dbReference type="GO" id="GO:0051213">
    <property type="term" value="F:dioxygenase activity"/>
    <property type="evidence" value="ECO:0007669"/>
    <property type="project" value="UniProtKB-KW"/>
</dbReference>
<keyword evidence="8" id="KW-0234">DNA repair</keyword>
<evidence type="ECO:0000256" key="8">
    <source>
        <dbReference type="ARBA" id="ARBA00023204"/>
    </source>
</evidence>
<keyword evidence="6" id="KW-0560">Oxidoreductase</keyword>
<dbReference type="InterPro" id="IPR032854">
    <property type="entry name" value="ALKBH3"/>
</dbReference>
<evidence type="ECO:0000256" key="5">
    <source>
        <dbReference type="ARBA" id="ARBA00022964"/>
    </source>
</evidence>
<evidence type="ECO:0000256" key="2">
    <source>
        <dbReference type="ARBA" id="ARBA00022723"/>
    </source>
</evidence>
<keyword evidence="5 10" id="KW-0223">Dioxygenase</keyword>
<dbReference type="GO" id="GO:0016705">
    <property type="term" value="F:oxidoreductase activity, acting on paired donors, with incorporation or reduction of molecular oxygen"/>
    <property type="evidence" value="ECO:0007669"/>
    <property type="project" value="UniProtKB-ARBA"/>
</dbReference>
<dbReference type="RefSeq" id="WP_177229059.1">
    <property type="nucleotide sequence ID" value="NZ_FPBK01000001.1"/>
</dbReference>
<evidence type="ECO:0000313" key="11">
    <source>
        <dbReference type="Proteomes" id="UP000199138"/>
    </source>
</evidence>